<organism evidence="12 13">
    <name type="scientific">Aquibacillus salsiterrae</name>
    <dbReference type="NCBI Taxonomy" id="2950439"/>
    <lineage>
        <taxon>Bacteria</taxon>
        <taxon>Bacillati</taxon>
        <taxon>Bacillota</taxon>
        <taxon>Bacilli</taxon>
        <taxon>Bacillales</taxon>
        <taxon>Bacillaceae</taxon>
        <taxon>Aquibacillus</taxon>
    </lineage>
</organism>
<evidence type="ECO:0000313" key="13">
    <source>
        <dbReference type="Proteomes" id="UP001145069"/>
    </source>
</evidence>
<dbReference type="InterPro" id="IPR014755">
    <property type="entry name" value="Cu-Rt/internalin_Ig-like"/>
</dbReference>
<evidence type="ECO:0000256" key="8">
    <source>
        <dbReference type="ARBA" id="ARBA00023136"/>
    </source>
</evidence>
<dbReference type="Pfam" id="PF05425">
    <property type="entry name" value="CopD"/>
    <property type="match status" value="1"/>
</dbReference>
<evidence type="ECO:0000256" key="5">
    <source>
        <dbReference type="ARBA" id="ARBA00022729"/>
    </source>
</evidence>
<evidence type="ECO:0000256" key="7">
    <source>
        <dbReference type="ARBA" id="ARBA00023008"/>
    </source>
</evidence>
<dbReference type="GO" id="GO:0005507">
    <property type="term" value="F:copper ion binding"/>
    <property type="evidence" value="ECO:0007669"/>
    <property type="project" value="InterPro"/>
</dbReference>
<dbReference type="InterPro" id="IPR014756">
    <property type="entry name" value="Ig_E-set"/>
</dbReference>
<dbReference type="GO" id="GO:0005886">
    <property type="term" value="C:plasma membrane"/>
    <property type="evidence" value="ECO:0007669"/>
    <property type="project" value="UniProtKB-SubCell"/>
</dbReference>
<keyword evidence="4" id="KW-0479">Metal-binding</keyword>
<dbReference type="Gene3D" id="2.60.40.1220">
    <property type="match status" value="2"/>
</dbReference>
<dbReference type="EMBL" id="JAMQKC010000020">
    <property type="protein sequence ID" value="MDC3418160.1"/>
    <property type="molecule type" value="Genomic_DNA"/>
</dbReference>
<evidence type="ECO:0000256" key="6">
    <source>
        <dbReference type="ARBA" id="ARBA00022989"/>
    </source>
</evidence>
<feature type="transmembrane region" description="Helical" evidence="9">
    <location>
        <begin position="382"/>
        <end position="407"/>
    </location>
</feature>
<evidence type="ECO:0000256" key="2">
    <source>
        <dbReference type="ARBA" id="ARBA00022475"/>
    </source>
</evidence>
<dbReference type="Proteomes" id="UP001145069">
    <property type="component" value="Unassembled WGS sequence"/>
</dbReference>
<keyword evidence="7" id="KW-0186">Copper</keyword>
<dbReference type="RefSeq" id="WP_272447223.1">
    <property type="nucleotide sequence ID" value="NZ_JAMQKC010000020.1"/>
</dbReference>
<evidence type="ECO:0000256" key="1">
    <source>
        <dbReference type="ARBA" id="ARBA00004651"/>
    </source>
</evidence>
<feature type="domain" description="Copper resistance protein D" evidence="11">
    <location>
        <begin position="421"/>
        <end position="518"/>
    </location>
</feature>
<feature type="domain" description="CopC" evidence="10">
    <location>
        <begin position="140"/>
        <end position="216"/>
    </location>
</feature>
<gene>
    <name evidence="12" type="ORF">NC799_14815</name>
</gene>
<dbReference type="PANTHER" id="PTHR34820:SF4">
    <property type="entry name" value="INNER MEMBRANE PROTEIN YEBZ"/>
    <property type="match status" value="1"/>
</dbReference>
<name>A0A9X3WE27_9BACI</name>
<dbReference type="GO" id="GO:0042597">
    <property type="term" value="C:periplasmic space"/>
    <property type="evidence" value="ECO:0007669"/>
    <property type="project" value="InterPro"/>
</dbReference>
<dbReference type="InterPro" id="IPR032694">
    <property type="entry name" value="CopC/D"/>
</dbReference>
<dbReference type="PANTHER" id="PTHR34820">
    <property type="entry name" value="INNER MEMBRANE PROTEIN YEBZ"/>
    <property type="match status" value="1"/>
</dbReference>
<feature type="transmembrane region" description="Helical" evidence="9">
    <location>
        <begin position="299"/>
        <end position="316"/>
    </location>
</feature>
<feature type="transmembrane region" description="Helical" evidence="9">
    <location>
        <begin position="428"/>
        <end position="449"/>
    </location>
</feature>
<feature type="transmembrane region" description="Helical" evidence="9">
    <location>
        <begin position="461"/>
        <end position="481"/>
    </location>
</feature>
<proteinExistence type="predicted"/>
<feature type="transmembrane region" description="Helical" evidence="9">
    <location>
        <begin position="501"/>
        <end position="521"/>
    </location>
</feature>
<keyword evidence="6 9" id="KW-1133">Transmembrane helix</keyword>
<comment type="caution">
    <text evidence="12">The sequence shown here is derived from an EMBL/GenBank/DDBJ whole genome shotgun (WGS) entry which is preliminary data.</text>
</comment>
<evidence type="ECO:0000256" key="4">
    <source>
        <dbReference type="ARBA" id="ARBA00022723"/>
    </source>
</evidence>
<dbReference type="SUPFAM" id="SSF81296">
    <property type="entry name" value="E set domains"/>
    <property type="match status" value="2"/>
</dbReference>
<accession>A0A9X3WE27</accession>
<dbReference type="AlphaFoldDB" id="A0A9X3WE27"/>
<evidence type="ECO:0000259" key="11">
    <source>
        <dbReference type="Pfam" id="PF05425"/>
    </source>
</evidence>
<dbReference type="InterPro" id="IPR007348">
    <property type="entry name" value="CopC_dom"/>
</dbReference>
<reference evidence="12" key="1">
    <citation type="submission" date="2022-06" db="EMBL/GenBank/DDBJ databases">
        <title>Aquibacillus sp. a new bacterium isolated from soil saline samples.</title>
        <authorList>
            <person name="Galisteo C."/>
            <person name="De La Haba R."/>
            <person name="Sanchez-Porro C."/>
            <person name="Ventosa A."/>
        </authorList>
    </citation>
    <scope>NUCLEOTIDE SEQUENCE</scope>
    <source>
        <strain evidence="12">3ASR75-54</strain>
    </source>
</reference>
<feature type="domain" description="CopC" evidence="10">
    <location>
        <begin position="30"/>
        <end position="126"/>
    </location>
</feature>
<feature type="transmembrane region" description="Helical" evidence="9">
    <location>
        <begin position="357"/>
        <end position="376"/>
    </location>
</feature>
<keyword evidence="2" id="KW-1003">Cell membrane</keyword>
<keyword evidence="13" id="KW-1185">Reference proteome</keyword>
<keyword evidence="8 9" id="KW-0472">Membrane</keyword>
<dbReference type="GO" id="GO:0006825">
    <property type="term" value="P:copper ion transport"/>
    <property type="evidence" value="ECO:0007669"/>
    <property type="project" value="InterPro"/>
</dbReference>
<keyword evidence="5" id="KW-0732">Signal</keyword>
<evidence type="ECO:0000259" key="10">
    <source>
        <dbReference type="Pfam" id="PF04234"/>
    </source>
</evidence>
<keyword evidence="3 9" id="KW-0812">Transmembrane</keyword>
<dbReference type="InterPro" id="IPR008457">
    <property type="entry name" value="Cu-R_CopD_dom"/>
</dbReference>
<feature type="transmembrane region" description="Helical" evidence="9">
    <location>
        <begin position="331"/>
        <end position="352"/>
    </location>
</feature>
<evidence type="ECO:0000256" key="9">
    <source>
        <dbReference type="SAM" id="Phobius"/>
    </source>
</evidence>
<feature type="transmembrane region" description="Helical" evidence="9">
    <location>
        <begin position="268"/>
        <end position="287"/>
    </location>
</feature>
<dbReference type="Pfam" id="PF04234">
    <property type="entry name" value="CopC"/>
    <property type="match status" value="2"/>
</dbReference>
<evidence type="ECO:0000256" key="3">
    <source>
        <dbReference type="ARBA" id="ARBA00022692"/>
    </source>
</evidence>
<sequence>MYIYIRRVDILFFLVLLCSFFLFSSVVSAHSSLKETYPEGNAVLETPPDKVEIWFQDPVAIHKESIQIIDSNKKIIQTGQTKVDPDDKRHLTTVLRNDLAAGDYKVKMNVIAQDGFVIEEQFTFTVAEQEKQESLPEELELVKSNVSDGEIFQGSPNKIDLWFNQPAEITAFGIFNENYQPVATGTAEVDESDPNHLFIPISEPLNSGTYQITWYAAPVSKAEGANQADRVGVFYFAVDQFTSMEPVGGYKTKIDTNTFSFSFGLKQLAYWLSFIGLTVLFGLSWFHSFIHKAWTTRKIIPWFYTLGILGIVLLIVDHRLDLPQLDLKNFILVKFVWIPIVQIILITLGLFVRKLRLLFIGLALLLWPFVIGHASYPRYGGYLTMAVSAVHILAVGIWMGGLVALLAKPKDQDGLEWIKQVGPNFSKWALVSVISIIISGVWMSIAFLPSFTFVTLIESEWGRMLLMKVVFFLFLLLLGYFQRKAVIRISAAAANTFIRKIRTEVIYGICILFFAASLVAANPSAAERGVYPETTDQEDLGLIVDIAPIQMGLNTISLEFAKDVPIEDVTVQLDMPPDWQIEVDAFEVEEGLYKLTGNLLHAAGTINMTVRVTLASGELVEIPYRIVVPGEVRFNE</sequence>
<dbReference type="GO" id="GO:0046688">
    <property type="term" value="P:response to copper ion"/>
    <property type="evidence" value="ECO:0007669"/>
    <property type="project" value="InterPro"/>
</dbReference>
<comment type="subcellular location">
    <subcellularLocation>
        <location evidence="1">Cell membrane</location>
        <topology evidence="1">Multi-pass membrane protein</topology>
    </subcellularLocation>
</comment>
<evidence type="ECO:0000313" key="12">
    <source>
        <dbReference type="EMBL" id="MDC3418160.1"/>
    </source>
</evidence>
<protein>
    <submittedName>
        <fullName evidence="12">Copper resistance protein CopC</fullName>
    </submittedName>
</protein>